<feature type="transmembrane region" description="Helical" evidence="3">
    <location>
        <begin position="408"/>
        <end position="425"/>
    </location>
</feature>
<gene>
    <name evidence="4" type="ORF">SAMN05421637_1827</name>
</gene>
<dbReference type="STRING" id="1043493.SAMN05421637_1827"/>
<keyword evidence="1" id="KW-0175">Coiled coil</keyword>
<keyword evidence="3" id="KW-0812">Transmembrane</keyword>
<dbReference type="EMBL" id="FNZI01000004">
    <property type="protein sequence ID" value="SEJ45397.1"/>
    <property type="molecule type" value="Genomic_DNA"/>
</dbReference>
<dbReference type="CDD" id="cd14686">
    <property type="entry name" value="bZIP"/>
    <property type="match status" value="1"/>
</dbReference>
<evidence type="ECO:0000256" key="3">
    <source>
        <dbReference type="SAM" id="Phobius"/>
    </source>
</evidence>
<feature type="coiled-coil region" evidence="1">
    <location>
        <begin position="6"/>
        <end position="36"/>
    </location>
</feature>
<dbReference type="AlphaFoldDB" id="A0A1H6Z1X6"/>
<keyword evidence="3" id="KW-0472">Membrane</keyword>
<reference evidence="5" key="1">
    <citation type="submission" date="2016-10" db="EMBL/GenBank/DDBJ databases">
        <authorList>
            <person name="Varghese N."/>
        </authorList>
    </citation>
    <scope>NUCLEOTIDE SEQUENCE [LARGE SCALE GENOMIC DNA]</scope>
    <source>
        <strain evidence="5">DSM 24868</strain>
    </source>
</reference>
<feature type="transmembrane region" description="Helical" evidence="3">
    <location>
        <begin position="64"/>
        <end position="88"/>
    </location>
</feature>
<dbReference type="eggNOG" id="ENOG502ZB54">
    <property type="taxonomic scope" value="Bacteria"/>
</dbReference>
<name>A0A1H6Z1X6_9MICO</name>
<organism evidence="4 5">
    <name type="scientific">Demequina mangrovi</name>
    <dbReference type="NCBI Taxonomy" id="1043493"/>
    <lineage>
        <taxon>Bacteria</taxon>
        <taxon>Bacillati</taxon>
        <taxon>Actinomycetota</taxon>
        <taxon>Actinomycetes</taxon>
        <taxon>Micrococcales</taxon>
        <taxon>Demequinaceae</taxon>
        <taxon>Demequina</taxon>
    </lineage>
</organism>
<feature type="transmembrane region" description="Helical" evidence="3">
    <location>
        <begin position="345"/>
        <end position="365"/>
    </location>
</feature>
<feature type="transmembrane region" description="Helical" evidence="3">
    <location>
        <begin position="272"/>
        <end position="289"/>
    </location>
</feature>
<protein>
    <submittedName>
        <fullName evidence="4">Uncharacterized protein</fullName>
    </submittedName>
</protein>
<sequence length="488" mass="49507">MAGMTKAQLEARLHELESENARLQEAIDENARLRASLETAAPAPGPVSAAAAPGPAPASARGRAFLGVLLIVLGTLVAPLATVSAYAARMVGDTDVFVATLAPLAEDPDVQAFVVDEATAAIDEALDTDALVEDLLASVIDEGSTPRLANAADVLGPLLADQARVAIRSALTQVVGTEAFVTVWEQALALAHAQVVGVLEADADGAVTIDETGVVALQLAPIIDELRPALVDAGFTLADSIPTVDVSVTLAEVPKVAQARLGYSILKTVGSVLPWIALALIAAGILVHPRRPRASIVAGTLLLIVGATLALVLATAGDIVAAAIATEVPTATTGAIYGAVTAEPGAVLIAYVVAGAVAILAGLVLGRSSAAASARERSLGWADRGASALDERGWRSPAVGALLRRRGWLLWIWLAAVFLLLYATLRPFTPVGVVLGTLVIALAGAVFAVLRAESSPEGAAEGIAEDGSGTMPEGAPEEPPAPADDPAI</sequence>
<dbReference type="Proteomes" id="UP000183315">
    <property type="component" value="Unassembled WGS sequence"/>
</dbReference>
<feature type="transmembrane region" description="Helical" evidence="3">
    <location>
        <begin position="301"/>
        <end position="325"/>
    </location>
</feature>
<proteinExistence type="predicted"/>
<keyword evidence="5" id="KW-1185">Reference proteome</keyword>
<accession>A0A1H6Z1X6</accession>
<evidence type="ECO:0000313" key="5">
    <source>
        <dbReference type="Proteomes" id="UP000183315"/>
    </source>
</evidence>
<keyword evidence="3" id="KW-1133">Transmembrane helix</keyword>
<evidence type="ECO:0000256" key="1">
    <source>
        <dbReference type="SAM" id="Coils"/>
    </source>
</evidence>
<dbReference type="RefSeq" id="WP_143058961.1">
    <property type="nucleotide sequence ID" value="NZ_BBLU01000006.1"/>
</dbReference>
<feature type="transmembrane region" description="Helical" evidence="3">
    <location>
        <begin position="431"/>
        <end position="450"/>
    </location>
</feature>
<evidence type="ECO:0000256" key="2">
    <source>
        <dbReference type="SAM" id="MobiDB-lite"/>
    </source>
</evidence>
<feature type="region of interest" description="Disordered" evidence="2">
    <location>
        <begin position="454"/>
        <end position="488"/>
    </location>
</feature>
<feature type="compositionally biased region" description="Pro residues" evidence="2">
    <location>
        <begin position="477"/>
        <end position="488"/>
    </location>
</feature>
<evidence type="ECO:0000313" key="4">
    <source>
        <dbReference type="EMBL" id="SEJ45397.1"/>
    </source>
</evidence>
<dbReference type="OrthoDB" id="4350291at2"/>